<evidence type="ECO:0000313" key="2">
    <source>
        <dbReference type="EMBL" id="MFC5567473.1"/>
    </source>
</evidence>
<comment type="caution">
    <text evidence="2">The sequence shown here is derived from an EMBL/GenBank/DDBJ whole genome shotgun (WGS) entry which is preliminary data.</text>
</comment>
<sequence>MPDTMTRPASSPEAAAPLLRRPDWQARLVAVLAAARGRPFAWGTWDCALFTAACVEAMTGEDLSAPFRGRYRTRAGGLRVARAAGLADHVAVFAARLPEVAPGLARPGDVVVMAEDALGIAQGRMAYVLAEAGWGLLPLDGATRAFRVGGL</sequence>
<name>A0ABW0SES7_9RHOB</name>
<dbReference type="EMBL" id="JBHSNA010000015">
    <property type="protein sequence ID" value="MFC5567473.1"/>
    <property type="molecule type" value="Genomic_DNA"/>
</dbReference>
<evidence type="ECO:0000259" key="1">
    <source>
        <dbReference type="Pfam" id="PF22262"/>
    </source>
</evidence>
<keyword evidence="3" id="KW-1185">Reference proteome</keyword>
<dbReference type="Pfam" id="PF22262">
    <property type="entry name" value="DUF6950"/>
    <property type="match status" value="1"/>
</dbReference>
<organism evidence="2 3">
    <name type="scientific">Rubellimicrobium aerolatum</name>
    <dbReference type="NCBI Taxonomy" id="490979"/>
    <lineage>
        <taxon>Bacteria</taxon>
        <taxon>Pseudomonadati</taxon>
        <taxon>Pseudomonadota</taxon>
        <taxon>Alphaproteobacteria</taxon>
        <taxon>Rhodobacterales</taxon>
        <taxon>Roseobacteraceae</taxon>
        <taxon>Rubellimicrobium</taxon>
    </lineage>
</organism>
<proteinExistence type="predicted"/>
<dbReference type="RefSeq" id="WP_245218791.1">
    <property type="nucleotide sequence ID" value="NZ_JAGGJP010000009.1"/>
</dbReference>
<reference evidence="3" key="1">
    <citation type="journal article" date="2019" name="Int. J. Syst. Evol. Microbiol.">
        <title>The Global Catalogue of Microorganisms (GCM) 10K type strain sequencing project: providing services to taxonomists for standard genome sequencing and annotation.</title>
        <authorList>
            <consortium name="The Broad Institute Genomics Platform"/>
            <consortium name="The Broad Institute Genome Sequencing Center for Infectious Disease"/>
            <person name="Wu L."/>
            <person name="Ma J."/>
        </authorList>
    </citation>
    <scope>NUCLEOTIDE SEQUENCE [LARGE SCALE GENOMIC DNA]</scope>
    <source>
        <strain evidence="3">KACC 11588</strain>
    </source>
</reference>
<accession>A0ABW0SES7</accession>
<protein>
    <submittedName>
        <fullName evidence="2">DUF6950 family protein</fullName>
    </submittedName>
</protein>
<dbReference type="Proteomes" id="UP001596056">
    <property type="component" value="Unassembled WGS sequence"/>
</dbReference>
<feature type="domain" description="DUF6950" evidence="1">
    <location>
        <begin position="20"/>
        <end position="148"/>
    </location>
</feature>
<dbReference type="InterPro" id="IPR053802">
    <property type="entry name" value="DUF6950"/>
</dbReference>
<evidence type="ECO:0000313" key="3">
    <source>
        <dbReference type="Proteomes" id="UP001596056"/>
    </source>
</evidence>
<gene>
    <name evidence="2" type="ORF">ACFPOC_13755</name>
</gene>